<evidence type="ECO:0000256" key="4">
    <source>
        <dbReference type="ARBA" id="ARBA00022737"/>
    </source>
</evidence>
<keyword evidence="3" id="KW-0479">Metal-binding</keyword>
<dbReference type="OrthoDB" id="9810688at2"/>
<dbReference type="PROSITE" id="PS00198">
    <property type="entry name" value="4FE4S_FER_1"/>
    <property type="match status" value="1"/>
</dbReference>
<keyword evidence="6" id="KW-0408">Iron</keyword>
<dbReference type="Pfam" id="PF00037">
    <property type="entry name" value="Fer4"/>
    <property type="match status" value="1"/>
</dbReference>
<evidence type="ECO:0000259" key="8">
    <source>
        <dbReference type="PROSITE" id="PS51379"/>
    </source>
</evidence>
<dbReference type="KEGG" id="sted:SPTER_05530"/>
<keyword evidence="5" id="KW-0249">Electron transport</keyword>
<dbReference type="EMBL" id="CP036259">
    <property type="protein sequence ID" value="QDR79280.1"/>
    <property type="molecule type" value="Genomic_DNA"/>
</dbReference>
<name>A0A517DPJ0_9FIRM</name>
<feature type="domain" description="4Fe-4S ferredoxin-type" evidence="8">
    <location>
        <begin position="259"/>
        <end position="288"/>
    </location>
</feature>
<dbReference type="GO" id="GO:0051539">
    <property type="term" value="F:4 iron, 4 sulfur cluster binding"/>
    <property type="evidence" value="ECO:0007669"/>
    <property type="project" value="UniProtKB-KW"/>
</dbReference>
<dbReference type="Proteomes" id="UP000320776">
    <property type="component" value="Chromosome"/>
</dbReference>
<reference evidence="9 10" key="1">
    <citation type="submission" date="2019-02" db="EMBL/GenBank/DDBJ databases">
        <title>Closed genome of Sporomusa termitida DSM 4440.</title>
        <authorList>
            <person name="Poehlein A."/>
            <person name="Daniel R."/>
        </authorList>
    </citation>
    <scope>NUCLEOTIDE SEQUENCE [LARGE SCALE GENOMIC DNA]</scope>
    <source>
        <strain evidence="9 10">DSM 4440</strain>
    </source>
</reference>
<dbReference type="InterPro" id="IPR017896">
    <property type="entry name" value="4Fe4S_Fe-S-bd"/>
</dbReference>
<protein>
    <submittedName>
        <fullName evidence="9">4Fe-4S binding domain protein</fullName>
    </submittedName>
</protein>
<dbReference type="GO" id="GO:0046872">
    <property type="term" value="F:metal ion binding"/>
    <property type="evidence" value="ECO:0007669"/>
    <property type="project" value="UniProtKB-KW"/>
</dbReference>
<dbReference type="InterPro" id="IPR050572">
    <property type="entry name" value="Fe-S_Ferredoxin"/>
</dbReference>
<evidence type="ECO:0000256" key="2">
    <source>
        <dbReference type="ARBA" id="ARBA00022485"/>
    </source>
</evidence>
<evidence type="ECO:0000256" key="1">
    <source>
        <dbReference type="ARBA" id="ARBA00022448"/>
    </source>
</evidence>
<dbReference type="Gene3D" id="3.30.70.20">
    <property type="match status" value="1"/>
</dbReference>
<evidence type="ECO:0000313" key="9">
    <source>
        <dbReference type="EMBL" id="QDR79280.1"/>
    </source>
</evidence>
<dbReference type="RefSeq" id="WP_144348949.1">
    <property type="nucleotide sequence ID" value="NZ_CP036259.1"/>
</dbReference>
<evidence type="ECO:0000313" key="10">
    <source>
        <dbReference type="Proteomes" id="UP000320776"/>
    </source>
</evidence>
<evidence type="ECO:0000256" key="7">
    <source>
        <dbReference type="ARBA" id="ARBA00023014"/>
    </source>
</evidence>
<dbReference type="InterPro" id="IPR017900">
    <property type="entry name" value="4Fe4S_Fe_S_CS"/>
</dbReference>
<keyword evidence="4" id="KW-0677">Repeat</keyword>
<proteinExistence type="predicted"/>
<keyword evidence="1" id="KW-0813">Transport</keyword>
<organism evidence="9 10">
    <name type="scientific">Sporomusa termitida</name>
    <dbReference type="NCBI Taxonomy" id="2377"/>
    <lineage>
        <taxon>Bacteria</taxon>
        <taxon>Bacillati</taxon>
        <taxon>Bacillota</taxon>
        <taxon>Negativicutes</taxon>
        <taxon>Selenomonadales</taxon>
        <taxon>Sporomusaceae</taxon>
        <taxon>Sporomusa</taxon>
    </lineage>
</organism>
<dbReference type="AlphaFoldDB" id="A0A517DPJ0"/>
<dbReference type="PROSITE" id="PS51379">
    <property type="entry name" value="4FE4S_FER_2"/>
    <property type="match status" value="2"/>
</dbReference>
<feature type="domain" description="4Fe-4S ferredoxin-type" evidence="8">
    <location>
        <begin position="298"/>
        <end position="327"/>
    </location>
</feature>
<gene>
    <name evidence="9" type="ORF">SPTER_05530</name>
</gene>
<accession>A0A517DPJ0</accession>
<dbReference type="PANTHER" id="PTHR43687:SF6">
    <property type="entry name" value="L-ASPARTATE SEMIALDEHYDE SULFURTRANSFERASE IRON-SULFUR SUBUNIT"/>
    <property type="match status" value="1"/>
</dbReference>
<keyword evidence="10" id="KW-1185">Reference proteome</keyword>
<evidence type="ECO:0000256" key="5">
    <source>
        <dbReference type="ARBA" id="ARBA00022982"/>
    </source>
</evidence>
<dbReference type="PANTHER" id="PTHR43687">
    <property type="entry name" value="ADENYLYLSULFATE REDUCTASE, BETA SUBUNIT"/>
    <property type="match status" value="1"/>
</dbReference>
<dbReference type="SUPFAM" id="SSF54862">
    <property type="entry name" value="4Fe-4S ferredoxins"/>
    <property type="match status" value="1"/>
</dbReference>
<keyword evidence="2" id="KW-0004">4Fe-4S</keyword>
<evidence type="ECO:0000256" key="3">
    <source>
        <dbReference type="ARBA" id="ARBA00022723"/>
    </source>
</evidence>
<evidence type="ECO:0000256" key="6">
    <source>
        <dbReference type="ARBA" id="ARBA00023004"/>
    </source>
</evidence>
<keyword evidence="7" id="KW-0411">Iron-sulfur</keyword>
<sequence>MPLLEDFSSIFAVPDFIKPYLHFFATEEEMQLVVMLAKDSLSIATIAARLSRDEAAVAGFLEQAYQRYILNKEVKETTVYYSVSDFYHRLKNFCLFGNYHIIPRRVRKELDAWDFTEYLKRNDYFRKVIDASPEYDDCHNEWILLLHEVEEMIDAASVIRVLPCDCKMLADNCDHSREICLVFDGNHISDRSGGRELSKEEAKKLVHKLDREGLMHTGGPPNWQETGSSVVCNCCTCCCYPFRAAKHLGTKGKWPKSRYIAVYNSSQCCQCGLCVSRCGFSAFAFDGTDVEKDGKVKKNVSFNPELCWGCGICANACPAQAIRLVKISGGQTA</sequence>